<dbReference type="Proteomes" id="UP001056120">
    <property type="component" value="Linkage Group LG21"/>
</dbReference>
<comment type="caution">
    <text evidence="1">The sequence shown here is derived from an EMBL/GenBank/DDBJ whole genome shotgun (WGS) entry which is preliminary data.</text>
</comment>
<dbReference type="EMBL" id="CM042038">
    <property type="protein sequence ID" value="KAI3731858.1"/>
    <property type="molecule type" value="Genomic_DNA"/>
</dbReference>
<proteinExistence type="predicted"/>
<sequence length="426" mass="48401">MDYSKLQTLDSEVSETIDLVAPIHQELLFFRCDSMLQTLDSMLQNPRTETKVTGAQYVGKRYLLTYDFIIDVLAALPLPQFAVLVIIPSLDGQSSISKENVLKFIIFCQYIPRVIQTSLLYKKFASIFGFLIDVAWVRAAYNLLFYVLASHVVGALWYFFAIESELRCWHNACKRHNCQSKYLYCGESRVGDYGFLNTSCPLLERSELKNSTDFDFGIYLDAFQTHVLERIDIRKKILYCSLWGLQNLRTGFYHASNLKAGDLCGEELFSWALDHKTPQLPFSTRTVKAVTDVQAFALVADDLLFLASQFRSFHSTTHITGGHGQPATYRLHGGNWKRKQENILEDKSKRLQDASGTSTLSLGASIYVSRFSSNSLRNLRRNHDVDVSTPKLELMLQKPTQPMMQQSLPLGKMLCALIACFLSSIL</sequence>
<keyword evidence="2" id="KW-1185">Reference proteome</keyword>
<accession>A0ACB9CC41</accession>
<reference evidence="2" key="1">
    <citation type="journal article" date="2022" name="Mol. Ecol. Resour.">
        <title>The genomes of chicory, endive, great burdock and yacon provide insights into Asteraceae palaeo-polyploidization history and plant inulin production.</title>
        <authorList>
            <person name="Fan W."/>
            <person name="Wang S."/>
            <person name="Wang H."/>
            <person name="Wang A."/>
            <person name="Jiang F."/>
            <person name="Liu H."/>
            <person name="Zhao H."/>
            <person name="Xu D."/>
            <person name="Zhang Y."/>
        </authorList>
    </citation>
    <scope>NUCLEOTIDE SEQUENCE [LARGE SCALE GENOMIC DNA]</scope>
    <source>
        <strain evidence="2">cv. Yunnan</strain>
    </source>
</reference>
<name>A0ACB9CC41_9ASTR</name>
<organism evidence="1 2">
    <name type="scientific">Smallanthus sonchifolius</name>
    <dbReference type="NCBI Taxonomy" id="185202"/>
    <lineage>
        <taxon>Eukaryota</taxon>
        <taxon>Viridiplantae</taxon>
        <taxon>Streptophyta</taxon>
        <taxon>Embryophyta</taxon>
        <taxon>Tracheophyta</taxon>
        <taxon>Spermatophyta</taxon>
        <taxon>Magnoliopsida</taxon>
        <taxon>eudicotyledons</taxon>
        <taxon>Gunneridae</taxon>
        <taxon>Pentapetalae</taxon>
        <taxon>asterids</taxon>
        <taxon>campanulids</taxon>
        <taxon>Asterales</taxon>
        <taxon>Asteraceae</taxon>
        <taxon>Asteroideae</taxon>
        <taxon>Heliantheae alliance</taxon>
        <taxon>Millerieae</taxon>
        <taxon>Smallanthus</taxon>
    </lineage>
</organism>
<evidence type="ECO:0000313" key="1">
    <source>
        <dbReference type="EMBL" id="KAI3731858.1"/>
    </source>
</evidence>
<protein>
    <submittedName>
        <fullName evidence="1">Uncharacterized protein</fullName>
    </submittedName>
</protein>
<reference evidence="1 2" key="2">
    <citation type="journal article" date="2022" name="Mol. Ecol. Resour.">
        <title>The genomes of chicory, endive, great burdock and yacon provide insights into Asteraceae paleo-polyploidization history and plant inulin production.</title>
        <authorList>
            <person name="Fan W."/>
            <person name="Wang S."/>
            <person name="Wang H."/>
            <person name="Wang A."/>
            <person name="Jiang F."/>
            <person name="Liu H."/>
            <person name="Zhao H."/>
            <person name="Xu D."/>
            <person name="Zhang Y."/>
        </authorList>
    </citation>
    <scope>NUCLEOTIDE SEQUENCE [LARGE SCALE GENOMIC DNA]</scope>
    <source>
        <strain evidence="2">cv. Yunnan</strain>
        <tissue evidence="1">Leaves</tissue>
    </source>
</reference>
<gene>
    <name evidence="1" type="ORF">L1987_63050</name>
</gene>
<evidence type="ECO:0000313" key="2">
    <source>
        <dbReference type="Proteomes" id="UP001056120"/>
    </source>
</evidence>